<keyword evidence="2" id="KW-1185">Reference proteome</keyword>
<evidence type="ECO:0000313" key="2">
    <source>
        <dbReference type="Proteomes" id="UP000250043"/>
    </source>
</evidence>
<organism evidence="1 2">
    <name type="scientific">Obba rivulosa</name>
    <dbReference type="NCBI Taxonomy" id="1052685"/>
    <lineage>
        <taxon>Eukaryota</taxon>
        <taxon>Fungi</taxon>
        <taxon>Dikarya</taxon>
        <taxon>Basidiomycota</taxon>
        <taxon>Agaricomycotina</taxon>
        <taxon>Agaricomycetes</taxon>
        <taxon>Polyporales</taxon>
        <taxon>Gelatoporiaceae</taxon>
        <taxon>Obba</taxon>
    </lineage>
</organism>
<dbReference type="EMBL" id="KV722388">
    <property type="protein sequence ID" value="OCH91260.1"/>
    <property type="molecule type" value="Genomic_DNA"/>
</dbReference>
<gene>
    <name evidence="1" type="ORF">OBBRIDRAFT_834324</name>
</gene>
<dbReference type="Proteomes" id="UP000250043">
    <property type="component" value="Unassembled WGS sequence"/>
</dbReference>
<reference evidence="1 2" key="1">
    <citation type="submission" date="2016-07" db="EMBL/GenBank/DDBJ databases">
        <title>Draft genome of the white-rot fungus Obba rivulosa 3A-2.</title>
        <authorList>
            <consortium name="DOE Joint Genome Institute"/>
            <person name="Miettinen O."/>
            <person name="Riley R."/>
            <person name="Acob R."/>
            <person name="Barry K."/>
            <person name="Cullen D."/>
            <person name="De Vries R."/>
            <person name="Hainaut M."/>
            <person name="Hatakka A."/>
            <person name="Henrissat B."/>
            <person name="Hilden K."/>
            <person name="Kuo R."/>
            <person name="Labutti K."/>
            <person name="Lipzen A."/>
            <person name="Makela M.R."/>
            <person name="Sandor L."/>
            <person name="Spatafora J.W."/>
            <person name="Grigoriev I.V."/>
            <person name="Hibbett D.S."/>
        </authorList>
    </citation>
    <scope>NUCLEOTIDE SEQUENCE [LARGE SCALE GENOMIC DNA]</scope>
    <source>
        <strain evidence="1 2">3A-2</strain>
    </source>
</reference>
<sequence length="195" mass="21689">MHETQRLLEAAAALSRLLSAGQVPHAFYGSILTAVLSNAPQADDIFCIVEGGNAHPFRRVRQACAGTEDFTLVSSPWSNRLHVTYQRFIPPVDVGLLEIEILVAGEDGPRRLDASKVMIVGNLPFLTVSEFLRAKLKAWAIRGEAKDAQDITFAITRYWNQVDINRIPEHEMNEFVKSNNAAAPGWASLKRRYGM</sequence>
<accession>A0A8E2B490</accession>
<proteinExistence type="predicted"/>
<dbReference type="OrthoDB" id="3168582at2759"/>
<evidence type="ECO:0000313" key="1">
    <source>
        <dbReference type="EMBL" id="OCH91260.1"/>
    </source>
</evidence>
<dbReference type="AlphaFoldDB" id="A0A8E2B490"/>
<protein>
    <submittedName>
        <fullName evidence="1">Uncharacterized protein</fullName>
    </submittedName>
</protein>
<name>A0A8E2B490_9APHY</name>